<protein>
    <submittedName>
        <fullName evidence="3">Uncharacterized protein</fullName>
    </submittedName>
</protein>
<organism evidence="3 4">
    <name type="scientific">Hondaea fermentalgiana</name>
    <dbReference type="NCBI Taxonomy" id="2315210"/>
    <lineage>
        <taxon>Eukaryota</taxon>
        <taxon>Sar</taxon>
        <taxon>Stramenopiles</taxon>
        <taxon>Bigyra</taxon>
        <taxon>Labyrinthulomycetes</taxon>
        <taxon>Thraustochytrida</taxon>
        <taxon>Thraustochytriidae</taxon>
        <taxon>Hondaea</taxon>
    </lineage>
</organism>
<keyword evidence="2" id="KW-0472">Membrane</keyword>
<dbReference type="OrthoDB" id="189083at2759"/>
<feature type="transmembrane region" description="Helical" evidence="2">
    <location>
        <begin position="675"/>
        <end position="698"/>
    </location>
</feature>
<proteinExistence type="predicted"/>
<dbReference type="InParanoid" id="A0A2R5H0Q3"/>
<name>A0A2R5H0Q3_9STRA</name>
<accession>A0A2R5H0Q3</accession>
<keyword evidence="2" id="KW-1133">Transmembrane helix</keyword>
<feature type="transmembrane region" description="Helical" evidence="2">
    <location>
        <begin position="411"/>
        <end position="429"/>
    </location>
</feature>
<evidence type="ECO:0000313" key="3">
    <source>
        <dbReference type="EMBL" id="GBG33894.1"/>
    </source>
</evidence>
<sequence length="699" mass="80687">MGEEDEPHNGEADEGGVESDGEDQQEAQDQRKVILVETRGGRGAQTGILSAAEFSSSLRLDVGDELNPDDPHYEAKIVARRIVKLGYPQWTRASLRDVVESVLDQPENVWARGSWVEYLGNDMEWHLAMIRRVVRQAPDSFDWTDPRNDNVEPEWNYFYNVGQATLLPGLYIRGNEVGLRTVFGGRPWVWQQYTLLRLEKFLRFQVDHERDFAEVDTLKFAEDHFDEWLLDERNHEFRAVFESYSETVQITLRDHLFAPFELIDSIVEDKDEWAFDDDDLSVYTYLSILGSGGFFVLCCAAIQLAIPAVLLMNALEKSVRFDANFSQNEARVDTDWDTFCTGHGDPLGKSMNIAVLFIYMITIIPESFTRFYRTTGDSATAYSRLNSLREVVWHQNDDSFFQKIGFKLDRYMNTSYVCILYGVVLFILFNTDEVLDIILNALAADFIHQIDEGIASQDWFDPDRRYLRAGTVQLMIQATLRLRVMDNSRLFCKFYGIDPKVFAQATRGDPNASLPAIKNFVLAHQDDNDTHYKSAEDEQFFLCAEYARKTNNREAYRQFKKRVVNFSFLDKVFNLFRVEKYGIFHQYEAYRTWSIWERILFIADVPTREDVEASLTDDCPVSQATYQPELSPFRFVKEVFRVLSGAAMLRDIGNAINKGFYGRIPFHIFDSILQIISYCIQIGFPVLVAGGVVVIPYCY</sequence>
<gene>
    <name evidence="3" type="ORF">FCC1311_101172</name>
</gene>
<feature type="compositionally biased region" description="Acidic residues" evidence="1">
    <location>
        <begin position="1"/>
        <end position="26"/>
    </location>
</feature>
<evidence type="ECO:0000256" key="1">
    <source>
        <dbReference type="SAM" id="MobiDB-lite"/>
    </source>
</evidence>
<dbReference type="AlphaFoldDB" id="A0A2R5H0Q3"/>
<feature type="region of interest" description="Disordered" evidence="1">
    <location>
        <begin position="1"/>
        <end position="32"/>
    </location>
</feature>
<keyword evidence="4" id="KW-1185">Reference proteome</keyword>
<dbReference type="Proteomes" id="UP000241890">
    <property type="component" value="Unassembled WGS sequence"/>
</dbReference>
<dbReference type="EMBL" id="BEYU01000172">
    <property type="protein sequence ID" value="GBG33894.1"/>
    <property type="molecule type" value="Genomic_DNA"/>
</dbReference>
<comment type="caution">
    <text evidence="3">The sequence shown here is derived from an EMBL/GenBank/DDBJ whole genome shotgun (WGS) entry which is preliminary data.</text>
</comment>
<evidence type="ECO:0000313" key="4">
    <source>
        <dbReference type="Proteomes" id="UP000241890"/>
    </source>
</evidence>
<reference evidence="3 4" key="1">
    <citation type="submission" date="2017-12" db="EMBL/GenBank/DDBJ databases">
        <title>Sequencing, de novo assembly and annotation of complete genome of a new Thraustochytrid species, strain FCC1311.</title>
        <authorList>
            <person name="Sedici K."/>
            <person name="Godart F."/>
            <person name="Aiese Cigliano R."/>
            <person name="Sanseverino W."/>
            <person name="Barakat M."/>
            <person name="Ortet P."/>
            <person name="Marechal E."/>
            <person name="Cagnac O."/>
            <person name="Amato A."/>
        </authorList>
    </citation>
    <scope>NUCLEOTIDE SEQUENCE [LARGE SCALE GENOMIC DNA]</scope>
</reference>
<feature type="transmembrane region" description="Helical" evidence="2">
    <location>
        <begin position="285"/>
        <end position="311"/>
    </location>
</feature>
<evidence type="ECO:0000256" key="2">
    <source>
        <dbReference type="SAM" id="Phobius"/>
    </source>
</evidence>
<keyword evidence="2" id="KW-0812">Transmembrane</keyword>